<dbReference type="InterPro" id="IPR003616">
    <property type="entry name" value="Post-SET_dom"/>
</dbReference>
<feature type="domain" description="PHD-type" evidence="12">
    <location>
        <begin position="615"/>
        <end position="666"/>
    </location>
</feature>
<dbReference type="Gene3D" id="2.170.270.10">
    <property type="entry name" value="SET domain"/>
    <property type="match status" value="1"/>
</dbReference>
<dbReference type="AlphaFoldDB" id="A0ABD1P7I6"/>
<dbReference type="Pfam" id="PF13832">
    <property type="entry name" value="zf-HC5HC2H_2"/>
    <property type="match status" value="1"/>
</dbReference>
<keyword evidence="2" id="KW-0489">Methyltransferase</keyword>
<dbReference type="CDD" id="cd15494">
    <property type="entry name" value="PHD_ATX1_2_like"/>
    <property type="match status" value="1"/>
</dbReference>
<feature type="domain" description="PHD-type" evidence="16">
    <location>
        <begin position="671"/>
        <end position="796"/>
    </location>
</feature>
<dbReference type="Proteomes" id="UP001604277">
    <property type="component" value="Unassembled WGS sequence"/>
</dbReference>
<evidence type="ECO:0000313" key="17">
    <source>
        <dbReference type="EMBL" id="KAL2459835.1"/>
    </source>
</evidence>
<keyword evidence="7" id="KW-0862">Zinc</keyword>
<dbReference type="Pfam" id="PF05964">
    <property type="entry name" value="FYRN"/>
    <property type="match status" value="1"/>
</dbReference>
<evidence type="ECO:0000259" key="12">
    <source>
        <dbReference type="PROSITE" id="PS50016"/>
    </source>
</evidence>
<evidence type="ECO:0000256" key="2">
    <source>
        <dbReference type="ARBA" id="ARBA00022603"/>
    </source>
</evidence>
<dbReference type="SUPFAM" id="SSF63748">
    <property type="entry name" value="Tudor/PWWP/MBT"/>
    <property type="match status" value="1"/>
</dbReference>
<dbReference type="GO" id="GO:0040029">
    <property type="term" value="P:epigenetic regulation of gene expression"/>
    <property type="evidence" value="ECO:0007669"/>
    <property type="project" value="UniProtKB-ARBA"/>
</dbReference>
<evidence type="ECO:0000259" key="16">
    <source>
        <dbReference type="PROSITE" id="PS51805"/>
    </source>
</evidence>
<dbReference type="InterPro" id="IPR003888">
    <property type="entry name" value="FYrich_N"/>
</dbReference>
<dbReference type="InterPro" id="IPR019787">
    <property type="entry name" value="Znf_PHD-finger"/>
</dbReference>
<dbReference type="GO" id="GO:0010228">
    <property type="term" value="P:vegetative to reproductive phase transition of meristem"/>
    <property type="evidence" value="ECO:0007669"/>
    <property type="project" value="UniProtKB-ARBA"/>
</dbReference>
<dbReference type="Pfam" id="PF05965">
    <property type="entry name" value="FYRC"/>
    <property type="match status" value="1"/>
</dbReference>
<dbReference type="InterPro" id="IPR011011">
    <property type="entry name" value="Znf_FYVE_PHD"/>
</dbReference>
<dbReference type="InterPro" id="IPR046341">
    <property type="entry name" value="SET_dom_sf"/>
</dbReference>
<accession>A0ABD1P7I6</accession>
<reference evidence="18" key="1">
    <citation type="submission" date="2024-07" db="EMBL/GenBank/DDBJ databases">
        <title>Two chromosome-level genome assemblies of Korean endemic species Abeliophyllum distichum and Forsythia ovata (Oleaceae).</title>
        <authorList>
            <person name="Jang H."/>
        </authorList>
    </citation>
    <scope>NUCLEOTIDE SEQUENCE [LARGE SCALE GENOMIC DNA]</scope>
</reference>
<evidence type="ECO:0000256" key="11">
    <source>
        <dbReference type="SAM" id="MobiDB-lite"/>
    </source>
</evidence>
<keyword evidence="8" id="KW-0156">Chromatin regulator</keyword>
<feature type="region of interest" description="Disordered" evidence="11">
    <location>
        <begin position="408"/>
        <end position="435"/>
    </location>
</feature>
<evidence type="ECO:0000256" key="8">
    <source>
        <dbReference type="ARBA" id="ARBA00022853"/>
    </source>
</evidence>
<proteinExistence type="predicted"/>
<evidence type="ECO:0000256" key="4">
    <source>
        <dbReference type="ARBA" id="ARBA00022691"/>
    </source>
</evidence>
<dbReference type="InterPro" id="IPR001214">
    <property type="entry name" value="SET_dom"/>
</dbReference>
<dbReference type="GO" id="GO:0042800">
    <property type="term" value="F:histone H3K4 methyltransferase activity"/>
    <property type="evidence" value="ECO:0007669"/>
    <property type="project" value="UniProtKB-ARBA"/>
</dbReference>
<dbReference type="EMBL" id="JBFOLJ010000021">
    <property type="protein sequence ID" value="KAL2459835.1"/>
    <property type="molecule type" value="Genomic_DNA"/>
</dbReference>
<evidence type="ECO:0000259" key="15">
    <source>
        <dbReference type="PROSITE" id="PS50868"/>
    </source>
</evidence>
<comment type="subcellular location">
    <subcellularLocation>
        <location evidence="1">Nucleus</location>
    </subcellularLocation>
</comment>
<keyword evidence="9" id="KW-0539">Nucleus</keyword>
<dbReference type="Pfam" id="PF00855">
    <property type="entry name" value="PWWP"/>
    <property type="match status" value="1"/>
</dbReference>
<dbReference type="PROSITE" id="PS51543">
    <property type="entry name" value="FYRC"/>
    <property type="match status" value="1"/>
</dbReference>
<dbReference type="FunFam" id="3.30.40.10:FF:000293">
    <property type="entry name" value="Histone-lysine N-methyltransferase"/>
    <property type="match status" value="1"/>
</dbReference>
<evidence type="ECO:0000259" key="14">
    <source>
        <dbReference type="PROSITE" id="PS50812"/>
    </source>
</evidence>
<dbReference type="PROSITE" id="PS51805">
    <property type="entry name" value="EPHD"/>
    <property type="match status" value="1"/>
</dbReference>
<dbReference type="InterPro" id="IPR042010">
    <property type="entry name" value="ATX1/2_PHD"/>
</dbReference>
<dbReference type="SMART" id="SM00293">
    <property type="entry name" value="PWWP"/>
    <property type="match status" value="1"/>
</dbReference>
<dbReference type="SMART" id="SM00249">
    <property type="entry name" value="PHD"/>
    <property type="match status" value="2"/>
</dbReference>
<keyword evidence="3" id="KW-0808">Transferase</keyword>
<organism evidence="17 18">
    <name type="scientific">Forsythia ovata</name>
    <dbReference type="NCBI Taxonomy" id="205694"/>
    <lineage>
        <taxon>Eukaryota</taxon>
        <taxon>Viridiplantae</taxon>
        <taxon>Streptophyta</taxon>
        <taxon>Embryophyta</taxon>
        <taxon>Tracheophyta</taxon>
        <taxon>Spermatophyta</taxon>
        <taxon>Magnoliopsida</taxon>
        <taxon>eudicotyledons</taxon>
        <taxon>Gunneridae</taxon>
        <taxon>Pentapetalae</taxon>
        <taxon>asterids</taxon>
        <taxon>lamiids</taxon>
        <taxon>Lamiales</taxon>
        <taxon>Oleaceae</taxon>
        <taxon>Forsythieae</taxon>
        <taxon>Forsythia</taxon>
    </lineage>
</organism>
<feature type="domain" description="Post-SET" evidence="15">
    <location>
        <begin position="1046"/>
        <end position="1062"/>
    </location>
</feature>
<dbReference type="GO" id="GO:0032259">
    <property type="term" value="P:methylation"/>
    <property type="evidence" value="ECO:0007669"/>
    <property type="project" value="UniProtKB-KW"/>
</dbReference>
<keyword evidence="4" id="KW-0949">S-adenosyl-L-methionine</keyword>
<keyword evidence="5" id="KW-0479">Metal-binding</keyword>
<dbReference type="PANTHER" id="PTHR13793">
    <property type="entry name" value="PHD FINGER PROTEINS"/>
    <property type="match status" value="1"/>
</dbReference>
<dbReference type="InterPro" id="IPR013083">
    <property type="entry name" value="Znf_RING/FYVE/PHD"/>
</dbReference>
<dbReference type="CDD" id="cd15662">
    <property type="entry name" value="ePHD_ATX1_2_like"/>
    <property type="match status" value="1"/>
</dbReference>
<evidence type="ECO:0000256" key="6">
    <source>
        <dbReference type="ARBA" id="ARBA00022771"/>
    </source>
</evidence>
<evidence type="ECO:0000256" key="5">
    <source>
        <dbReference type="ARBA" id="ARBA00022723"/>
    </source>
</evidence>
<feature type="domain" description="SET" evidence="13">
    <location>
        <begin position="922"/>
        <end position="1040"/>
    </location>
</feature>
<dbReference type="PROSITE" id="PS50812">
    <property type="entry name" value="PWWP"/>
    <property type="match status" value="1"/>
</dbReference>
<gene>
    <name evidence="17" type="ORF">Fot_54579</name>
</gene>
<dbReference type="InterPro" id="IPR041956">
    <property type="entry name" value="ATX1/2_ePHD"/>
</dbReference>
<sequence length="1086" mass="123186">MAAFTSSNLLQIEEGKKGVKLNPHLQDTEEDDIERGNRSLKYVPLSDVYSATSPYVSASGSKKVKATRKPPLLPHINRCDQLNEQQMMSVALRVTHVYSRRRKREENKPSFFEALILKETEKVEGDGAEGMESWLVQKKQRTVGSTEEMELEADCIELGALDDQLRLGETQNNVKKINSRKNGNLDSKVNRSGSGRKRKNIDGVCMENGLKHSGAVRNKKWVWLSFQGVDPKKFIGLQCKVFWPLDADWYSGLVVSYNSETARHHEMQSLKLSYRDRSSESDGIDVNEMVALAASLDDCHELDPGDIIWAKLTGHAMWPAIILSESLIVKHKGLNRISGGKSVPVQFFGTHDFARVTRKQVFSFLRGLLSSCHLKCRKPKFVRALEEAKMYLSEQKLPKRMLRLRDGIEGDDCNSENGGDEGGEESAEEERVGNKEIRRKLEDLKTSPFEGGDLRIISLGKIVKDSDNFQNERFIWPEGYTAMRKFHSLTDPSVCALYKMEVLRDADSRTKPLFRVTSDNGEEFKASTPSACWNKIYKRIRKVQISSLDWEAEVESERGFESGSDMFGFSHPEVSKLIKELSNGRLFLEPSQSSAKRHKRLRSTYRPVHVEWKDLDKCNVCHMDEEYENNLFLQCDKCRMMVHARCYGEPEPNGGVLWLCNLCRPGATDVPPPCCLCPLIGGAMKPTTDGRWAHLACAIWIPETCLSDIKKMEPIDGLSRINKDRWKLLCSICGVSYGACIQCSNSNCRVAYHPLCARAAGFCLEPEDEDRLHLIPFDEDEEDQCIQLLSFCRRHRPASKKRLSSDKRFGQKACEHADYTPPLNATGCARTEPYNCFGRRGRKEPEVLAAASSKRLYVENKPYLVGGYTPHMSLGNKLSTSALAGSKYPNDLQKLKSSQLDPSRNFLSMAEKYKYMRETFKKRLAFGKSGIHGFGVFAKCPHRAGDMVIEYTGELIRPPVADRREHLIYNSLVGAGTYMFRIDEERVIDATRAGSIAHLINHSCEPNCYSRVISVNSDEHIIIFAKRDIKQWEELTYDYRFFSIDEHLACYCGFPRCRGVVNDTEAEERVAKKYAPVSELIGWQGE</sequence>
<dbReference type="FunFam" id="2.170.270.10:FF:000040">
    <property type="entry name" value="Histone-lysine N-methyltransferase"/>
    <property type="match status" value="1"/>
</dbReference>
<dbReference type="Pfam" id="PF13831">
    <property type="entry name" value="PHD_2"/>
    <property type="match status" value="1"/>
</dbReference>
<dbReference type="CDD" id="cd10518">
    <property type="entry name" value="SET_SETD1-like"/>
    <property type="match status" value="1"/>
</dbReference>
<dbReference type="PROSITE" id="PS01359">
    <property type="entry name" value="ZF_PHD_1"/>
    <property type="match status" value="1"/>
</dbReference>
<dbReference type="GO" id="GO:0008270">
    <property type="term" value="F:zinc ion binding"/>
    <property type="evidence" value="ECO:0007669"/>
    <property type="project" value="UniProtKB-KW"/>
</dbReference>
<dbReference type="PROSITE" id="PS51542">
    <property type="entry name" value="FYRN"/>
    <property type="match status" value="1"/>
</dbReference>
<evidence type="ECO:0000313" key="18">
    <source>
        <dbReference type="Proteomes" id="UP001604277"/>
    </source>
</evidence>
<dbReference type="PANTHER" id="PTHR13793:SF140">
    <property type="entry name" value="HISTONE-LYSINE N-METHYLTRANSFERASE ATX2"/>
    <property type="match status" value="1"/>
</dbReference>
<dbReference type="SMART" id="SM00541">
    <property type="entry name" value="FYRN"/>
    <property type="match status" value="1"/>
</dbReference>
<dbReference type="InterPro" id="IPR050701">
    <property type="entry name" value="Histone_Mod_Regulator"/>
</dbReference>
<dbReference type="SUPFAM" id="SSF57903">
    <property type="entry name" value="FYVE/PHD zinc finger"/>
    <property type="match status" value="1"/>
</dbReference>
<feature type="domain" description="PWWP" evidence="14">
    <location>
        <begin position="304"/>
        <end position="367"/>
    </location>
</feature>
<dbReference type="Gene3D" id="2.30.30.140">
    <property type="match status" value="1"/>
</dbReference>
<dbReference type="PROSITE" id="PS50016">
    <property type="entry name" value="ZF_PHD_2"/>
    <property type="match status" value="1"/>
</dbReference>
<keyword evidence="6 10" id="KW-0863">Zinc-finger</keyword>
<dbReference type="InterPro" id="IPR034732">
    <property type="entry name" value="EPHD"/>
</dbReference>
<keyword evidence="18" id="KW-1185">Reference proteome</keyword>
<dbReference type="PROSITE" id="PS50868">
    <property type="entry name" value="POST_SET"/>
    <property type="match status" value="1"/>
</dbReference>
<comment type="caution">
    <text evidence="17">The sequence shown here is derived from an EMBL/GenBank/DDBJ whole genome shotgun (WGS) entry which is preliminary data.</text>
</comment>
<dbReference type="InterPro" id="IPR000313">
    <property type="entry name" value="PWWP_dom"/>
</dbReference>
<dbReference type="PROSITE" id="PS50280">
    <property type="entry name" value="SET"/>
    <property type="match status" value="1"/>
</dbReference>
<evidence type="ECO:0000256" key="3">
    <source>
        <dbReference type="ARBA" id="ARBA00022679"/>
    </source>
</evidence>
<evidence type="ECO:0000256" key="9">
    <source>
        <dbReference type="ARBA" id="ARBA00023242"/>
    </source>
</evidence>
<dbReference type="InterPro" id="IPR019786">
    <property type="entry name" value="Zinc_finger_PHD-type_CS"/>
</dbReference>
<feature type="region of interest" description="Disordered" evidence="11">
    <location>
        <begin position="178"/>
        <end position="198"/>
    </location>
</feature>
<dbReference type="CDD" id="cd20404">
    <property type="entry name" value="Tudor_Agenet_AtEML-like"/>
    <property type="match status" value="1"/>
</dbReference>
<dbReference type="GO" id="GO:0048188">
    <property type="term" value="C:Set1C/COMPASS complex"/>
    <property type="evidence" value="ECO:0007669"/>
    <property type="project" value="UniProtKB-ARBA"/>
</dbReference>
<dbReference type="InterPro" id="IPR003889">
    <property type="entry name" value="FYrich_C"/>
</dbReference>
<dbReference type="InterPro" id="IPR001965">
    <property type="entry name" value="Znf_PHD"/>
</dbReference>
<dbReference type="Gene3D" id="3.30.40.10">
    <property type="entry name" value="Zinc/RING finger domain, C3HC4 (zinc finger)"/>
    <property type="match status" value="2"/>
</dbReference>
<evidence type="ECO:0000256" key="7">
    <source>
        <dbReference type="ARBA" id="ARBA00022833"/>
    </source>
</evidence>
<dbReference type="Gene3D" id="3.30.160.360">
    <property type="match status" value="1"/>
</dbReference>
<feature type="compositionally biased region" description="Polar residues" evidence="11">
    <location>
        <begin position="178"/>
        <end position="193"/>
    </location>
</feature>
<evidence type="ECO:0000259" key="13">
    <source>
        <dbReference type="PROSITE" id="PS50280"/>
    </source>
</evidence>
<dbReference type="Pfam" id="PF00856">
    <property type="entry name" value="SET"/>
    <property type="match status" value="1"/>
</dbReference>
<protein>
    <submittedName>
        <fullName evidence="17">Histone-lysine N-methyltransferase ATX2</fullName>
    </submittedName>
</protein>
<evidence type="ECO:0000256" key="1">
    <source>
        <dbReference type="ARBA" id="ARBA00004123"/>
    </source>
</evidence>
<dbReference type="SMART" id="SM00317">
    <property type="entry name" value="SET"/>
    <property type="match status" value="1"/>
</dbReference>
<evidence type="ECO:0000256" key="10">
    <source>
        <dbReference type="PROSITE-ProRule" id="PRU00146"/>
    </source>
</evidence>
<dbReference type="SMART" id="SM00542">
    <property type="entry name" value="FYRC"/>
    <property type="match status" value="1"/>
</dbReference>
<dbReference type="SUPFAM" id="SSF82199">
    <property type="entry name" value="SET domain"/>
    <property type="match status" value="1"/>
</dbReference>
<feature type="compositionally biased region" description="Acidic residues" evidence="11">
    <location>
        <begin position="409"/>
        <end position="428"/>
    </location>
</feature>
<name>A0ABD1P7I6_9LAMI</name>
<dbReference type="CDD" id="cd20142">
    <property type="entry name" value="PWWP_AtATX1-like"/>
    <property type="match status" value="1"/>
</dbReference>